<dbReference type="EC" id="1.5.1.2" evidence="5"/>
<evidence type="ECO:0000256" key="2">
    <source>
        <dbReference type="PIRSR" id="PIRSR000193-1"/>
    </source>
</evidence>
<dbReference type="Gene3D" id="1.10.3730.10">
    <property type="entry name" value="ProC C-terminal domain-like"/>
    <property type="match status" value="1"/>
</dbReference>
<dbReference type="Proteomes" id="UP000561617">
    <property type="component" value="Unassembled WGS sequence"/>
</dbReference>
<dbReference type="InterPro" id="IPR028939">
    <property type="entry name" value="P5C_Rdtase_cat_N"/>
</dbReference>
<dbReference type="PIRSF" id="PIRSF000193">
    <property type="entry name" value="Pyrrol-5-carb_rd"/>
    <property type="match status" value="1"/>
</dbReference>
<dbReference type="SUPFAM" id="SSF51735">
    <property type="entry name" value="NAD(P)-binding Rossmann-fold domains"/>
    <property type="match status" value="1"/>
</dbReference>
<protein>
    <submittedName>
        <fullName evidence="5">Pyrroline-5-carboxylate reductase</fullName>
        <ecNumber evidence="5">1.5.1.2</ecNumber>
    </submittedName>
</protein>
<evidence type="ECO:0000313" key="6">
    <source>
        <dbReference type="Proteomes" id="UP000561617"/>
    </source>
</evidence>
<organism evidence="5 6">
    <name type="scientific">Listeria immobilis</name>
    <dbReference type="NCBI Taxonomy" id="2713502"/>
    <lineage>
        <taxon>Bacteria</taxon>
        <taxon>Bacillati</taxon>
        <taxon>Bacillota</taxon>
        <taxon>Bacilli</taxon>
        <taxon>Bacillales</taxon>
        <taxon>Listeriaceae</taxon>
        <taxon>Listeria</taxon>
    </lineage>
</organism>
<dbReference type="InterPro" id="IPR029036">
    <property type="entry name" value="P5CR_dimer"/>
</dbReference>
<dbReference type="InterPro" id="IPR008927">
    <property type="entry name" value="6-PGluconate_DH-like_C_sf"/>
</dbReference>
<feature type="binding site" evidence="2">
    <location>
        <position position="35"/>
    </location>
    <ligand>
        <name>NADP(+)</name>
        <dbReference type="ChEBI" id="CHEBI:58349"/>
    </ligand>
</feature>
<dbReference type="EMBL" id="JAASTW010000006">
    <property type="protein sequence ID" value="MBC1488697.1"/>
    <property type="molecule type" value="Genomic_DNA"/>
</dbReference>
<dbReference type="SUPFAM" id="SSF48179">
    <property type="entry name" value="6-phosphogluconate dehydrogenase C-terminal domain-like"/>
    <property type="match status" value="1"/>
</dbReference>
<feature type="binding site" evidence="2">
    <location>
        <begin position="7"/>
        <end position="12"/>
    </location>
    <ligand>
        <name>NADP(+)</name>
        <dbReference type="ChEBI" id="CHEBI:58349"/>
    </ligand>
</feature>
<evidence type="ECO:0000256" key="1">
    <source>
        <dbReference type="ARBA" id="ARBA00005525"/>
    </source>
</evidence>
<accession>A0A7X0X6U4</accession>
<evidence type="ECO:0000259" key="3">
    <source>
        <dbReference type="Pfam" id="PF03807"/>
    </source>
</evidence>
<dbReference type="InterPro" id="IPR036291">
    <property type="entry name" value="NAD(P)-bd_dom_sf"/>
</dbReference>
<dbReference type="AlphaFoldDB" id="A0A7X0X6U4"/>
<keyword evidence="5" id="KW-0560">Oxidoreductase</keyword>
<keyword evidence="2" id="KW-0521">NADP</keyword>
<feature type="domain" description="Pyrroline-5-carboxylate reductase dimerisation" evidence="4">
    <location>
        <begin position="162"/>
        <end position="263"/>
    </location>
</feature>
<dbReference type="Pfam" id="PF03807">
    <property type="entry name" value="F420_oxidored"/>
    <property type="match status" value="1"/>
</dbReference>
<dbReference type="PANTHER" id="PTHR11645:SF53">
    <property type="entry name" value="PYRROLINE-5-CARBOXYLATE REDUCTASE 3"/>
    <property type="match status" value="1"/>
</dbReference>
<comment type="caution">
    <text evidence="5">The sequence shown here is derived from an EMBL/GenBank/DDBJ whole genome shotgun (WGS) entry which is preliminary data.</text>
</comment>
<reference evidence="5 6" key="1">
    <citation type="submission" date="2020-03" db="EMBL/GenBank/DDBJ databases">
        <title>Soil Listeria distribution.</title>
        <authorList>
            <person name="Liao J."/>
            <person name="Wiedmann M."/>
        </authorList>
    </citation>
    <scope>NUCLEOTIDE SEQUENCE [LARGE SCALE GENOMIC DNA]</scope>
    <source>
        <strain evidence="5 6">FSL L7-1554</strain>
    </source>
</reference>
<dbReference type="Pfam" id="PF14748">
    <property type="entry name" value="P5CR_dimer"/>
    <property type="match status" value="1"/>
</dbReference>
<evidence type="ECO:0000313" key="5">
    <source>
        <dbReference type="EMBL" id="MBC1488697.1"/>
    </source>
</evidence>
<dbReference type="NCBIfam" id="NF005384">
    <property type="entry name" value="PRK06928.1"/>
    <property type="match status" value="1"/>
</dbReference>
<comment type="similarity">
    <text evidence="1">Belongs to the pyrroline-5-carboxylate reductase family.</text>
</comment>
<sequence length="279" mass="30899">MTKFGFIEFGGMAALIATKMVEAKIISPKDIIIYSSSENEHFQLFYDKYPTAELAANEAEVFTKAAHSFICKQPMEVLPLINNCAAVLTSERHIISIAAGVSTDDILAISSDLQISKLIPSLTMRVDIGTTLIAHSNMVSNENRKWLEDTFDLFGHVMTIREENIEIASNLTSASPGIIAAIFEQFMEAALRKSSLSDVEVFQMINFALAGTSKLLIEEDVTFSGLINQVATKDGITAESVELSQNNLPAFFDELLNRTQDKHTNTKQEIEQQKRELLS</sequence>
<proteinExistence type="inferred from homology"/>
<dbReference type="Gene3D" id="3.40.50.720">
    <property type="entry name" value="NAD(P)-binding Rossmann-like Domain"/>
    <property type="match status" value="1"/>
</dbReference>
<dbReference type="GO" id="GO:0004735">
    <property type="term" value="F:pyrroline-5-carboxylate reductase activity"/>
    <property type="evidence" value="ECO:0007669"/>
    <property type="project" value="UniProtKB-EC"/>
</dbReference>
<dbReference type="PANTHER" id="PTHR11645">
    <property type="entry name" value="PYRROLINE-5-CARBOXYLATE REDUCTASE"/>
    <property type="match status" value="1"/>
</dbReference>
<name>A0A7X0X6U4_9LIST</name>
<feature type="domain" description="Pyrroline-5-carboxylate reductase catalytic N-terminal" evidence="3">
    <location>
        <begin position="3"/>
        <end position="100"/>
    </location>
</feature>
<dbReference type="GO" id="GO:0055129">
    <property type="term" value="P:L-proline biosynthetic process"/>
    <property type="evidence" value="ECO:0007669"/>
    <property type="project" value="TreeGrafter"/>
</dbReference>
<dbReference type="RefSeq" id="WP_185380901.1">
    <property type="nucleotide sequence ID" value="NZ_JAASTW010000006.1"/>
</dbReference>
<gene>
    <name evidence="5" type="ORF">HCJ38_06660</name>
</gene>
<evidence type="ECO:0000259" key="4">
    <source>
        <dbReference type="Pfam" id="PF14748"/>
    </source>
</evidence>
<dbReference type="InterPro" id="IPR000304">
    <property type="entry name" value="Pyrroline-COOH_reductase"/>
</dbReference>